<dbReference type="InterPro" id="IPR035906">
    <property type="entry name" value="MetI-like_sf"/>
</dbReference>
<evidence type="ECO:0000256" key="1">
    <source>
        <dbReference type="ARBA" id="ARBA00004651"/>
    </source>
</evidence>
<feature type="transmembrane region" description="Helical" evidence="7">
    <location>
        <begin position="90"/>
        <end position="114"/>
    </location>
</feature>
<accession>A0ABY6Z5R8</accession>
<organism evidence="10 11">
    <name type="scientific">Alicyclobacillus dauci</name>
    <dbReference type="NCBI Taxonomy" id="1475485"/>
    <lineage>
        <taxon>Bacteria</taxon>
        <taxon>Bacillati</taxon>
        <taxon>Bacillota</taxon>
        <taxon>Bacilli</taxon>
        <taxon>Bacillales</taxon>
        <taxon>Alicyclobacillaceae</taxon>
        <taxon>Alicyclobacillus</taxon>
    </lineage>
</organism>
<feature type="transmembrane region" description="Helical" evidence="7">
    <location>
        <begin position="126"/>
        <end position="150"/>
    </location>
</feature>
<evidence type="ECO:0000256" key="3">
    <source>
        <dbReference type="ARBA" id="ARBA00022475"/>
    </source>
</evidence>
<dbReference type="Proteomes" id="UP001164803">
    <property type="component" value="Chromosome"/>
</dbReference>
<keyword evidence="4 7" id="KW-0812">Transmembrane</keyword>
<keyword evidence="11" id="KW-1185">Reference proteome</keyword>
<reference evidence="10" key="1">
    <citation type="submission" date="2022-08" db="EMBL/GenBank/DDBJ databases">
        <title>Alicyclobacillus dauci DSM2870, complete genome.</title>
        <authorList>
            <person name="Wang Q."/>
            <person name="Cai R."/>
            <person name="Wang Z."/>
        </authorList>
    </citation>
    <scope>NUCLEOTIDE SEQUENCE</scope>
    <source>
        <strain evidence="10">DSM 28700</strain>
    </source>
</reference>
<evidence type="ECO:0000259" key="9">
    <source>
        <dbReference type="PROSITE" id="PS50928"/>
    </source>
</evidence>
<dbReference type="EMBL" id="CP104064">
    <property type="protein sequence ID" value="WAH38162.1"/>
    <property type="molecule type" value="Genomic_DNA"/>
</dbReference>
<dbReference type="SUPFAM" id="SSF161098">
    <property type="entry name" value="MetI-like"/>
    <property type="match status" value="1"/>
</dbReference>
<feature type="region of interest" description="Disordered" evidence="8">
    <location>
        <begin position="1"/>
        <end position="20"/>
    </location>
</feature>
<feature type="transmembrane region" description="Helical" evidence="7">
    <location>
        <begin position="260"/>
        <end position="281"/>
    </location>
</feature>
<evidence type="ECO:0000256" key="6">
    <source>
        <dbReference type="ARBA" id="ARBA00023136"/>
    </source>
</evidence>
<protein>
    <submittedName>
        <fullName evidence="10">Carbohydrate ABC transporter permease</fullName>
    </submittedName>
</protein>
<keyword evidence="6 7" id="KW-0472">Membrane</keyword>
<keyword evidence="5 7" id="KW-1133">Transmembrane helix</keyword>
<evidence type="ECO:0000313" key="10">
    <source>
        <dbReference type="EMBL" id="WAH38162.1"/>
    </source>
</evidence>
<dbReference type="PROSITE" id="PS50928">
    <property type="entry name" value="ABC_TM1"/>
    <property type="match status" value="1"/>
</dbReference>
<dbReference type="Gene3D" id="1.10.3720.10">
    <property type="entry name" value="MetI-like"/>
    <property type="match status" value="1"/>
</dbReference>
<evidence type="ECO:0000256" key="7">
    <source>
        <dbReference type="RuleBase" id="RU363032"/>
    </source>
</evidence>
<name>A0ABY6Z5R8_9BACL</name>
<keyword evidence="2 7" id="KW-0813">Transport</keyword>
<evidence type="ECO:0000256" key="5">
    <source>
        <dbReference type="ARBA" id="ARBA00022989"/>
    </source>
</evidence>
<feature type="domain" description="ABC transmembrane type-1" evidence="9">
    <location>
        <begin position="91"/>
        <end position="281"/>
    </location>
</feature>
<comment type="subcellular location">
    <subcellularLocation>
        <location evidence="1 7">Cell membrane</location>
        <topology evidence="1 7">Multi-pass membrane protein</topology>
    </subcellularLocation>
</comment>
<evidence type="ECO:0000256" key="8">
    <source>
        <dbReference type="SAM" id="MobiDB-lite"/>
    </source>
</evidence>
<evidence type="ECO:0000256" key="4">
    <source>
        <dbReference type="ARBA" id="ARBA00022692"/>
    </source>
</evidence>
<feature type="transmembrane region" description="Helical" evidence="7">
    <location>
        <begin position="202"/>
        <end position="223"/>
    </location>
</feature>
<dbReference type="CDD" id="cd06261">
    <property type="entry name" value="TM_PBP2"/>
    <property type="match status" value="1"/>
</dbReference>
<feature type="transmembrane region" description="Helical" evidence="7">
    <location>
        <begin position="30"/>
        <end position="52"/>
    </location>
</feature>
<dbReference type="PANTHER" id="PTHR43744">
    <property type="entry name" value="ABC TRANSPORTER PERMEASE PROTEIN MG189-RELATED-RELATED"/>
    <property type="match status" value="1"/>
</dbReference>
<sequence length="296" mass="33357">MTSQSEIVKTTTRTRRAQGNNSARSRFNRLITYLLLIATSLCFLVPFAWLILSALKSSDEIFVFPPVWLPKHWEWGNFAKALTTLPFGRYALNSILIAAANVVGNVLSCAFVAYGFARFRFPGRRILFMVMLATMMIPNQVLLVPQFILFHDLGWLNTFLPLTVPAFFGSAFYVFLLRQFFMTIPTELEEAAKIDGAGSLRIFFTVILPLIKPALMAVAIFSFQGAWNDFLAPLIYLNDPSKYTLQLGLSQFQGTFHTEWNLIMAATVVVALPMLIIFFAAQRYFIEGITMTGTKG</sequence>
<proteinExistence type="inferred from homology"/>
<dbReference type="InterPro" id="IPR000515">
    <property type="entry name" value="MetI-like"/>
</dbReference>
<evidence type="ECO:0000256" key="2">
    <source>
        <dbReference type="ARBA" id="ARBA00022448"/>
    </source>
</evidence>
<dbReference type="PANTHER" id="PTHR43744:SF6">
    <property type="entry name" value="ABC TRANSPORTER PERMEASE PROTEIN YESQ-RELATED"/>
    <property type="match status" value="1"/>
</dbReference>
<comment type="similarity">
    <text evidence="7">Belongs to the binding-protein-dependent transport system permease family.</text>
</comment>
<gene>
    <name evidence="10" type="ORF">NZD86_06665</name>
</gene>
<dbReference type="RefSeq" id="WP_268045722.1">
    <property type="nucleotide sequence ID" value="NZ_CP104064.1"/>
</dbReference>
<feature type="transmembrane region" description="Helical" evidence="7">
    <location>
        <begin position="162"/>
        <end position="181"/>
    </location>
</feature>
<keyword evidence="3" id="KW-1003">Cell membrane</keyword>
<dbReference type="Pfam" id="PF00528">
    <property type="entry name" value="BPD_transp_1"/>
    <property type="match status" value="1"/>
</dbReference>
<evidence type="ECO:0000313" key="11">
    <source>
        <dbReference type="Proteomes" id="UP001164803"/>
    </source>
</evidence>